<dbReference type="RefSeq" id="WP_106987550.1">
    <property type="nucleotide sequence ID" value="NZ_DBGDQT010000031.1"/>
</dbReference>
<dbReference type="PROSITE" id="PS00356">
    <property type="entry name" value="HTH_LACI_1"/>
    <property type="match status" value="1"/>
</dbReference>
<dbReference type="PROSITE" id="PS50932">
    <property type="entry name" value="HTH_LACI_2"/>
    <property type="match status" value="1"/>
</dbReference>
<dbReference type="Pfam" id="PF00356">
    <property type="entry name" value="LacI"/>
    <property type="match status" value="1"/>
</dbReference>
<sequence>MASIKDVAAKAQVSISTVSIIINGKSKERKISKETQEKVLNAMKELNYQPNLSAKKLRLADTKKTIALFWTTDFRGVMLARFLDGLHEAIKKSNYNFDIIIYTYENNQLCKEEALTKLSNFHGAIIANSSEKDLEYLSSLNPMFPIVLYNRQLVGYSSVSVDDSLIAEKIYHLIKDKNNIGIIKAPYAFKGMSVRDQHLVDLLTHHSIQEYTVTENSIESGYSLASCIDFKNLDVLYTASDMIAAGIMHYCYKNHIVIPDDIEIVSIGNGLTHVDAFLNPSLSIIEIPLEKMAGECLHVLNQLFSQSLIINKSVEPQTIVRESLK</sequence>
<gene>
    <name evidence="5" type="ORF">C7U55_04665</name>
</gene>
<dbReference type="SUPFAM" id="SSF53822">
    <property type="entry name" value="Periplasmic binding protein-like I"/>
    <property type="match status" value="1"/>
</dbReference>
<protein>
    <recommendedName>
        <fullName evidence="4">HTH lacI-type domain-containing protein</fullName>
    </recommendedName>
</protein>
<dbReference type="InterPro" id="IPR000843">
    <property type="entry name" value="HTH_LacI"/>
</dbReference>
<dbReference type="SMART" id="SM00354">
    <property type="entry name" value="HTH_LACI"/>
    <property type="match status" value="1"/>
</dbReference>
<keyword evidence="3" id="KW-0804">Transcription</keyword>
<proteinExistence type="predicted"/>
<feature type="domain" description="HTH lacI-type" evidence="4">
    <location>
        <begin position="2"/>
        <end position="59"/>
    </location>
</feature>
<dbReference type="InterPro" id="IPR028082">
    <property type="entry name" value="Peripla_BP_I"/>
</dbReference>
<dbReference type="GO" id="GO:0000976">
    <property type="term" value="F:transcription cis-regulatory region binding"/>
    <property type="evidence" value="ECO:0007669"/>
    <property type="project" value="TreeGrafter"/>
</dbReference>
<dbReference type="CDD" id="cd01392">
    <property type="entry name" value="HTH_LacI"/>
    <property type="match status" value="1"/>
</dbReference>
<evidence type="ECO:0000256" key="2">
    <source>
        <dbReference type="ARBA" id="ARBA00023125"/>
    </source>
</evidence>
<dbReference type="EMBL" id="PYLP01000003">
    <property type="protein sequence ID" value="PST41433.1"/>
    <property type="molecule type" value="Genomic_DNA"/>
</dbReference>
<keyword evidence="2" id="KW-0238">DNA-binding</keyword>
<dbReference type="Pfam" id="PF13377">
    <property type="entry name" value="Peripla_BP_3"/>
    <property type="match status" value="1"/>
</dbReference>
<evidence type="ECO:0000313" key="5">
    <source>
        <dbReference type="EMBL" id="PST41433.1"/>
    </source>
</evidence>
<dbReference type="GO" id="GO:0003700">
    <property type="term" value="F:DNA-binding transcription factor activity"/>
    <property type="evidence" value="ECO:0007669"/>
    <property type="project" value="TreeGrafter"/>
</dbReference>
<dbReference type="Gene3D" id="1.10.260.40">
    <property type="entry name" value="lambda repressor-like DNA-binding domains"/>
    <property type="match status" value="1"/>
</dbReference>
<keyword evidence="1" id="KW-0805">Transcription regulation</keyword>
<dbReference type="PANTHER" id="PTHR30146">
    <property type="entry name" value="LACI-RELATED TRANSCRIPTIONAL REPRESSOR"/>
    <property type="match status" value="1"/>
</dbReference>
<name>A0A2T3G1P2_9FIRM</name>
<dbReference type="GeneID" id="77470390"/>
<keyword evidence="6" id="KW-1185">Reference proteome</keyword>
<accession>A0A2T3G1P2</accession>
<evidence type="ECO:0000256" key="1">
    <source>
        <dbReference type="ARBA" id="ARBA00023015"/>
    </source>
</evidence>
<dbReference type="AlphaFoldDB" id="A0A2T3G1P2"/>
<dbReference type="Proteomes" id="UP000241201">
    <property type="component" value="Unassembled WGS sequence"/>
</dbReference>
<evidence type="ECO:0000259" key="4">
    <source>
        <dbReference type="PROSITE" id="PS50932"/>
    </source>
</evidence>
<reference evidence="6" key="1">
    <citation type="submission" date="2018-03" db="EMBL/GenBank/DDBJ databases">
        <title>Lachnoclostridium SNUG30370 gen.nov., sp.nov., isolated from human faeces.</title>
        <authorList>
            <person name="Seo B."/>
            <person name="Jeon K."/>
            <person name="Ko G."/>
        </authorList>
    </citation>
    <scope>NUCLEOTIDE SEQUENCE [LARGE SCALE GENOMIC DNA]</scope>
    <source>
        <strain evidence="6">SNUG30370</strain>
    </source>
</reference>
<dbReference type="Gene3D" id="3.40.50.2300">
    <property type="match status" value="2"/>
</dbReference>
<evidence type="ECO:0000256" key="3">
    <source>
        <dbReference type="ARBA" id="ARBA00023163"/>
    </source>
</evidence>
<dbReference type="InterPro" id="IPR046335">
    <property type="entry name" value="LacI/GalR-like_sensor"/>
</dbReference>
<comment type="caution">
    <text evidence="5">The sequence shown here is derived from an EMBL/GenBank/DDBJ whole genome shotgun (WGS) entry which is preliminary data.</text>
</comment>
<evidence type="ECO:0000313" key="6">
    <source>
        <dbReference type="Proteomes" id="UP000241201"/>
    </source>
</evidence>
<dbReference type="PANTHER" id="PTHR30146:SF109">
    <property type="entry name" value="HTH-TYPE TRANSCRIPTIONAL REGULATOR GALS"/>
    <property type="match status" value="1"/>
</dbReference>
<dbReference type="InterPro" id="IPR010982">
    <property type="entry name" value="Lambda_DNA-bd_dom_sf"/>
</dbReference>
<dbReference type="SUPFAM" id="SSF47413">
    <property type="entry name" value="lambda repressor-like DNA-binding domains"/>
    <property type="match status" value="1"/>
</dbReference>
<organism evidence="5 6">
    <name type="scientific">Faecalibacillus faecis</name>
    <dbReference type="NCBI Taxonomy" id="1982628"/>
    <lineage>
        <taxon>Bacteria</taxon>
        <taxon>Bacillati</taxon>
        <taxon>Bacillota</taxon>
        <taxon>Erysipelotrichia</taxon>
        <taxon>Erysipelotrichales</taxon>
        <taxon>Coprobacillaceae</taxon>
        <taxon>Faecalibacillus</taxon>
    </lineage>
</organism>